<dbReference type="AlphaFoldDB" id="A0A4D6LZD4"/>
<proteinExistence type="predicted"/>
<name>A0A4D6LZD4_VIGUN</name>
<accession>A0A4D6LZD4</accession>
<dbReference type="Proteomes" id="UP000501690">
    <property type="component" value="Linkage Group LG5"/>
</dbReference>
<reference evidence="1 2" key="1">
    <citation type="submission" date="2019-04" db="EMBL/GenBank/DDBJ databases">
        <title>An improved genome assembly and genetic linkage map for asparagus bean, Vigna unguiculata ssp. sesquipedialis.</title>
        <authorList>
            <person name="Xia Q."/>
            <person name="Zhang R."/>
            <person name="Dong Y."/>
        </authorList>
    </citation>
    <scope>NUCLEOTIDE SEQUENCE [LARGE SCALE GENOMIC DNA]</scope>
    <source>
        <tissue evidence="1">Leaf</tissue>
    </source>
</reference>
<sequence length="155" mass="17392">MSQLQPPPSTAATSFSHNLVDTLASDHHCNSCLLCLAIIFVVCNNLIGIPFRLLCASFFLHYHVVEKLHGCTIFAPRRSRRNAYTRPHLVFSDSSRSPLQHCSCNLWQPRYTAVTCQFRRVTISSSKTASTTDLHGFLFVPPSTSNHYSTGKPPW</sequence>
<organism evidence="1 2">
    <name type="scientific">Vigna unguiculata</name>
    <name type="common">Cowpea</name>
    <dbReference type="NCBI Taxonomy" id="3917"/>
    <lineage>
        <taxon>Eukaryota</taxon>
        <taxon>Viridiplantae</taxon>
        <taxon>Streptophyta</taxon>
        <taxon>Embryophyta</taxon>
        <taxon>Tracheophyta</taxon>
        <taxon>Spermatophyta</taxon>
        <taxon>Magnoliopsida</taxon>
        <taxon>eudicotyledons</taxon>
        <taxon>Gunneridae</taxon>
        <taxon>Pentapetalae</taxon>
        <taxon>rosids</taxon>
        <taxon>fabids</taxon>
        <taxon>Fabales</taxon>
        <taxon>Fabaceae</taxon>
        <taxon>Papilionoideae</taxon>
        <taxon>50 kb inversion clade</taxon>
        <taxon>NPAAA clade</taxon>
        <taxon>indigoferoid/millettioid clade</taxon>
        <taxon>Phaseoleae</taxon>
        <taxon>Vigna</taxon>
    </lineage>
</organism>
<keyword evidence="2" id="KW-1185">Reference proteome</keyword>
<evidence type="ECO:0000313" key="1">
    <source>
        <dbReference type="EMBL" id="QCD94222.1"/>
    </source>
</evidence>
<dbReference type="EMBL" id="CP039349">
    <property type="protein sequence ID" value="QCD94222.1"/>
    <property type="molecule type" value="Genomic_DNA"/>
</dbReference>
<evidence type="ECO:0000313" key="2">
    <source>
        <dbReference type="Proteomes" id="UP000501690"/>
    </source>
</evidence>
<gene>
    <name evidence="1" type="ORF">DEO72_LG5g2303</name>
</gene>
<protein>
    <submittedName>
        <fullName evidence="1">Uncharacterized protein</fullName>
    </submittedName>
</protein>